<dbReference type="PIRSF" id="PIRSF038991">
    <property type="entry name" value="Protein_AbrB"/>
    <property type="match status" value="1"/>
</dbReference>
<accession>A0ABT5TDE0</accession>
<comment type="caution">
    <text evidence="2">The sequence shown here is derived from an EMBL/GenBank/DDBJ whole genome shotgun (WGS) entry which is preliminary data.</text>
</comment>
<gene>
    <name evidence="2" type="ORF">PUT78_18705</name>
</gene>
<name>A0ABT5TDE0_9RHOB</name>
<reference evidence="2" key="1">
    <citation type="submission" date="2023-02" db="EMBL/GenBank/DDBJ databases">
        <title>Description of Roseinatronobacter alkalisoli sp. nov., an alkaliphilic bacerium isolated from soda soil.</title>
        <authorList>
            <person name="Wei W."/>
        </authorList>
    </citation>
    <scope>NUCLEOTIDE SEQUENCE</scope>
    <source>
        <strain evidence="2">HJB301</strain>
    </source>
</reference>
<dbReference type="RefSeq" id="WP_274353792.1">
    <property type="nucleotide sequence ID" value="NZ_JAQZSM010000025.1"/>
</dbReference>
<sequence>MEKPQSPPPKPPSVRGWRHSLGLGVLLLIAAAAGWVFERMGAPLPWMIGPLVVTAAIFMGPAPQITVPTRLRPVGQVVVATQVGLAFSPEALDLLLGFAPVIIGAALATGLCILAVSILVSHLTGQSVAQTFLSSVPTSPVEAASMARAAGINPTPVIFSQTLRMAAVVLILPFALYALDGWPDVHRQAVGFALPDPGHILWLVAIGVAGALLFRVLRVPNPNFLGPMAAAALLAVSGNGPVAYPPDILALAQILLGTWLGATFRREFMTSALRLTLISAGSSLLLLLLCSLSAVAIAIVSGVDWQTMVLGSAPGGVVEMALTARFLGQNVVLITTFHLVRIFIIMPNIPWIVRLLARYERRKTG</sequence>
<feature type="transmembrane region" description="Helical" evidence="1">
    <location>
        <begin position="20"/>
        <end position="37"/>
    </location>
</feature>
<evidence type="ECO:0000256" key="1">
    <source>
        <dbReference type="SAM" id="Phobius"/>
    </source>
</evidence>
<organism evidence="2 3">
    <name type="scientific">Roseinatronobacter alkalisoli</name>
    <dbReference type="NCBI Taxonomy" id="3028235"/>
    <lineage>
        <taxon>Bacteria</taxon>
        <taxon>Pseudomonadati</taxon>
        <taxon>Pseudomonadota</taxon>
        <taxon>Alphaproteobacteria</taxon>
        <taxon>Rhodobacterales</taxon>
        <taxon>Paracoccaceae</taxon>
        <taxon>Roseinatronobacter</taxon>
    </lineage>
</organism>
<feature type="transmembrane region" description="Helical" evidence="1">
    <location>
        <begin position="199"/>
        <end position="217"/>
    </location>
</feature>
<keyword evidence="1" id="KW-0812">Transmembrane</keyword>
<evidence type="ECO:0000313" key="3">
    <source>
        <dbReference type="Proteomes" id="UP001431784"/>
    </source>
</evidence>
<dbReference type="PANTHER" id="PTHR38457">
    <property type="entry name" value="REGULATOR ABRB-RELATED"/>
    <property type="match status" value="1"/>
</dbReference>
<keyword evidence="1" id="KW-1133">Transmembrane helix</keyword>
<keyword evidence="1" id="KW-0472">Membrane</keyword>
<dbReference type="PANTHER" id="PTHR38457:SF1">
    <property type="entry name" value="REGULATOR ABRB-RELATED"/>
    <property type="match status" value="1"/>
</dbReference>
<feature type="transmembrane region" description="Helical" evidence="1">
    <location>
        <begin position="162"/>
        <end position="179"/>
    </location>
</feature>
<keyword evidence="3" id="KW-1185">Reference proteome</keyword>
<feature type="transmembrane region" description="Helical" evidence="1">
    <location>
        <begin position="44"/>
        <end position="62"/>
    </location>
</feature>
<proteinExistence type="predicted"/>
<feature type="transmembrane region" description="Helical" evidence="1">
    <location>
        <begin position="331"/>
        <end position="353"/>
    </location>
</feature>
<dbReference type="InterPro" id="IPR017516">
    <property type="entry name" value="AbrB_dup"/>
</dbReference>
<feature type="transmembrane region" description="Helical" evidence="1">
    <location>
        <begin position="248"/>
        <end position="265"/>
    </location>
</feature>
<dbReference type="Pfam" id="PF05145">
    <property type="entry name" value="AbrB"/>
    <property type="match status" value="1"/>
</dbReference>
<dbReference type="InterPro" id="IPR007820">
    <property type="entry name" value="AbrB_fam"/>
</dbReference>
<dbReference type="Proteomes" id="UP001431784">
    <property type="component" value="Unassembled WGS sequence"/>
</dbReference>
<feature type="transmembrane region" description="Helical" evidence="1">
    <location>
        <begin position="277"/>
        <end position="300"/>
    </location>
</feature>
<dbReference type="NCBIfam" id="TIGR03082">
    <property type="entry name" value="Gneg_AbrB_dup"/>
    <property type="match status" value="1"/>
</dbReference>
<protein>
    <submittedName>
        <fullName evidence="2">AbrB family transcriptional regulator</fullName>
    </submittedName>
</protein>
<evidence type="ECO:0000313" key="2">
    <source>
        <dbReference type="EMBL" id="MDD7973119.1"/>
    </source>
</evidence>
<feature type="transmembrane region" description="Helical" evidence="1">
    <location>
        <begin position="94"/>
        <end position="120"/>
    </location>
</feature>
<feature type="transmembrane region" description="Helical" evidence="1">
    <location>
        <begin position="224"/>
        <end position="242"/>
    </location>
</feature>
<dbReference type="EMBL" id="JAQZSM010000025">
    <property type="protein sequence ID" value="MDD7973119.1"/>
    <property type="molecule type" value="Genomic_DNA"/>
</dbReference>